<name>H2S8V1_TAKRU</name>
<feature type="compositionally biased region" description="Polar residues" evidence="2">
    <location>
        <begin position="78"/>
        <end position="91"/>
    </location>
</feature>
<feature type="coiled-coil region" evidence="1">
    <location>
        <begin position="657"/>
        <end position="791"/>
    </location>
</feature>
<dbReference type="PANTHER" id="PTHR31540:SF1">
    <property type="entry name" value="CENTROSOMAL PROTEIN OF 131 KDA"/>
    <property type="match status" value="1"/>
</dbReference>
<evidence type="ECO:0000256" key="1">
    <source>
        <dbReference type="SAM" id="Coils"/>
    </source>
</evidence>
<feature type="region of interest" description="Disordered" evidence="2">
    <location>
        <begin position="309"/>
        <end position="356"/>
    </location>
</feature>
<keyword evidence="1" id="KW-0175">Coiled coil</keyword>
<dbReference type="GO" id="GO:0034451">
    <property type="term" value="C:centriolar satellite"/>
    <property type="evidence" value="ECO:0007669"/>
    <property type="project" value="TreeGrafter"/>
</dbReference>
<proteinExistence type="predicted"/>
<feature type="coiled-coil region" evidence="1">
    <location>
        <begin position="507"/>
        <end position="556"/>
    </location>
</feature>
<feature type="region of interest" description="Disordered" evidence="2">
    <location>
        <begin position="222"/>
        <end position="264"/>
    </location>
</feature>
<protein>
    <submittedName>
        <fullName evidence="3">Centrosomal protein 131</fullName>
    </submittedName>
</protein>
<dbReference type="InterPro" id="IPR000048">
    <property type="entry name" value="IQ_motif_EF-hand-BS"/>
</dbReference>
<dbReference type="GeneTree" id="ENSGT00390000001758"/>
<dbReference type="GO" id="GO:0005929">
    <property type="term" value="C:cilium"/>
    <property type="evidence" value="ECO:0007669"/>
    <property type="project" value="GOC"/>
</dbReference>
<dbReference type="Ensembl" id="ENSTRUT00000008878.3">
    <property type="protein sequence ID" value="ENSTRUP00000008827.3"/>
    <property type="gene ID" value="ENSTRUG00000003758.3"/>
</dbReference>
<feature type="region of interest" description="Disordered" evidence="2">
    <location>
        <begin position="53"/>
        <end position="122"/>
    </location>
</feature>
<dbReference type="GO" id="GO:0010824">
    <property type="term" value="P:regulation of centrosome duplication"/>
    <property type="evidence" value="ECO:0007669"/>
    <property type="project" value="TreeGrafter"/>
</dbReference>
<evidence type="ECO:0000313" key="3">
    <source>
        <dbReference type="Ensembl" id="ENSTRUP00000008827.3"/>
    </source>
</evidence>
<dbReference type="InterPro" id="IPR030465">
    <property type="entry name" value="CEP131"/>
</dbReference>
<feature type="compositionally biased region" description="Low complexity" evidence="2">
    <location>
        <begin position="235"/>
        <end position="249"/>
    </location>
</feature>
<organism evidence="3 4">
    <name type="scientific">Takifugu rubripes</name>
    <name type="common">Japanese pufferfish</name>
    <name type="synonym">Fugu rubripes</name>
    <dbReference type="NCBI Taxonomy" id="31033"/>
    <lineage>
        <taxon>Eukaryota</taxon>
        <taxon>Metazoa</taxon>
        <taxon>Chordata</taxon>
        <taxon>Craniata</taxon>
        <taxon>Vertebrata</taxon>
        <taxon>Euteleostomi</taxon>
        <taxon>Actinopterygii</taxon>
        <taxon>Neopterygii</taxon>
        <taxon>Teleostei</taxon>
        <taxon>Neoteleostei</taxon>
        <taxon>Acanthomorphata</taxon>
        <taxon>Eupercaria</taxon>
        <taxon>Tetraodontiformes</taxon>
        <taxon>Tetradontoidea</taxon>
        <taxon>Tetraodontidae</taxon>
        <taxon>Takifugu</taxon>
    </lineage>
</organism>
<feature type="coiled-coil region" evidence="1">
    <location>
        <begin position="860"/>
        <end position="912"/>
    </location>
</feature>
<evidence type="ECO:0000256" key="2">
    <source>
        <dbReference type="SAM" id="MobiDB-lite"/>
    </source>
</evidence>
<gene>
    <name evidence="3" type="primary">cep131</name>
</gene>
<evidence type="ECO:0000313" key="4">
    <source>
        <dbReference type="Proteomes" id="UP000005226"/>
    </source>
</evidence>
<sequence length="1007" mass="116281">MHTARSPSSIPTGVPGDALDLILSGSQLSIAKRPSSASPGKYFSRSVSVSVASESRGKRNTLTDAGFGGSRSIKNLRRSNSTTQVSQQTIIGLSEDQNEDSLPLYDSSSDGNKKVSSLGKMSPDRTTWNILDDQPRVFSLHSSSHSTGSMDSPTSLTKREPTITLAASFTANNRSNKGAVGNSVTTILHNNYSEKPLTPKSSNQRPSFNNILKATVNDEASLESGSLTKSQKNFSSVSSPSNNRSPVTTQRRSPVATRRREATEEEAERFIQQVNQAAVTIQRWYRRHSQRQHVNQTVLKRILASKKKELQHRRVQPVAEVGQGGSAGGHRKPLRTSCTSRSPSSLSNNGPMSPTDLKTKNLGLYLAQCRCICVALVIQEILQRSVSVEDQRQGLSTSRPQSKTTLNELLDTLKLLEEEPQRLSAPKCYRKEKYAWIDEDGDATSLTTDNVEHHGQLSHHPALPDGGALLSDAKLQSIMSFLDEMEKSEQERPRSVTLGSHRVSNSMMRLKLELEDKRRAISMLQTALAQQKELTLKHEKEKEKELSRKFQLQKEQYESTIQRQLTFIDQLIHDKKALNERCEGVVGELKQVDQKYTKKMTQMQEQHEMEIKKLKELMSATEKIRKEKWMDDKTRKIKEMTVKGLEPEIQKLISKHKQDLKNLRMLHETELQQADERAAQRYVQQREDLRQQLEKEKEELRQREHELAKQRYEKQLQEEEVSLQQQRSRLYKELAEEKENLAQLASRQRSELDELRRQLQDNSALAGRALREELEKAREEQERRHQVELKTLQERLDIDKQLWEENYKKKEEVWLLTRERELKEDLRRQRDKEIELAIFTLEEETSKDKAECERAADNRVKRVRDKYAAELRELEESERAAVEKQQELRRQQVEMEAELIRLQAVLRQKEEETKDTTQLLEERRSLAEVVRQEFADQLVRTDEENRRMKVEVSEVRARLRLEVERITKEKEEELAEKEEVVSNLRRQHEVRRPPLFLARLCRAGRQV</sequence>
<reference evidence="3" key="3">
    <citation type="submission" date="2025-09" db="UniProtKB">
        <authorList>
            <consortium name="Ensembl"/>
        </authorList>
    </citation>
    <scope>IDENTIFICATION</scope>
</reference>
<dbReference type="GO" id="GO:0035735">
    <property type="term" value="P:intraciliary transport involved in cilium assembly"/>
    <property type="evidence" value="ECO:0007669"/>
    <property type="project" value="InterPro"/>
</dbReference>
<dbReference type="SMART" id="SM00015">
    <property type="entry name" value="IQ"/>
    <property type="match status" value="1"/>
</dbReference>
<reference evidence="3 4" key="1">
    <citation type="journal article" date="2011" name="Genome Biol. Evol.">
        <title>Integration of the genetic map and genome assembly of fugu facilitates insights into distinct features of genome evolution in teleosts and mammals.</title>
        <authorList>
            <person name="Kai W."/>
            <person name="Kikuchi K."/>
            <person name="Tohari S."/>
            <person name="Chew A.K."/>
            <person name="Tay A."/>
            <person name="Fujiwara A."/>
            <person name="Hosoya S."/>
            <person name="Suetake H."/>
            <person name="Naruse K."/>
            <person name="Brenner S."/>
            <person name="Suzuki Y."/>
            <person name="Venkatesh B."/>
        </authorList>
    </citation>
    <scope>NUCLEOTIDE SEQUENCE [LARGE SCALE GENOMIC DNA]</scope>
</reference>
<dbReference type="PROSITE" id="PS50096">
    <property type="entry name" value="IQ"/>
    <property type="match status" value="1"/>
</dbReference>
<accession>H2S8V1</accession>
<keyword evidence="4" id="KW-1185">Reference proteome</keyword>
<feature type="coiled-coil region" evidence="1">
    <location>
        <begin position="956"/>
        <end position="987"/>
    </location>
</feature>
<dbReference type="AlphaFoldDB" id="H2S8V1"/>
<dbReference type="Proteomes" id="UP000005226">
    <property type="component" value="Chromosome 1"/>
</dbReference>
<reference evidence="3" key="2">
    <citation type="submission" date="2025-08" db="UniProtKB">
        <authorList>
            <consortium name="Ensembl"/>
        </authorList>
    </citation>
    <scope>IDENTIFICATION</scope>
</reference>
<feature type="compositionally biased region" description="Low complexity" evidence="2">
    <location>
        <begin position="335"/>
        <end position="349"/>
    </location>
</feature>
<dbReference type="PANTHER" id="PTHR31540">
    <property type="entry name" value="CENTROSOMAL PROTEIN OF 131 KDA"/>
    <property type="match status" value="1"/>
</dbReference>
<feature type="compositionally biased region" description="Polar residues" evidence="2">
    <location>
        <begin position="223"/>
        <end position="234"/>
    </location>
</feature>